<dbReference type="SUPFAM" id="SSF49468">
    <property type="entry name" value="VHL"/>
    <property type="match status" value="1"/>
</dbReference>
<sequence length="401" mass="44729">MRQRPARSTPSPIHCQVRFVNNSSCALEAVWLDYQGGEITYATIEPCTQHIQDTYVTHPWILRRVDNREVAGCYCGPDATVEVNQHNFCVAQPEVHCPIWPGSHMWPAHWGNYGMRGKASGIQIMAFNCVADGAVEIAAHLLNQLLACCNDGMLQRLQKAHAAFAIIGRQQVTTDIPPHSHLRGLKCSTLDRTYDSGTRGLGGSSTNPTASCGEENLTMQDDRHYSQENILIHEFGHSVMCIGMTDQQRQAVQSAYSSAKQQSLYHPSCYSMENADEYWAELTQSWFEATVRTDVNSGINTRQKVKQHDASIAALLQQMYGDSPWRYWHDCPVSFPSPAQQESPPARAAILAQNRNFAAPSPGTSRQSHAARVQDIWSGHSRNSSRRALKERQGCRVCSVM</sequence>
<dbReference type="Gene3D" id="3.40.390.10">
    <property type="entry name" value="Collagenase (Catalytic Domain)"/>
    <property type="match status" value="1"/>
</dbReference>
<dbReference type="EMBL" id="JALJOS010000023">
    <property type="protein sequence ID" value="KAK9825741.1"/>
    <property type="molecule type" value="Genomic_DNA"/>
</dbReference>
<feature type="domain" description="von Hippel-Lindau disease tumour suppressor beta" evidence="1">
    <location>
        <begin position="7"/>
        <end position="67"/>
    </location>
</feature>
<proteinExistence type="predicted"/>
<gene>
    <name evidence="2" type="ORF">WJX74_003408</name>
</gene>
<dbReference type="InterPro" id="IPR024053">
    <property type="entry name" value="VHL_beta_dom"/>
</dbReference>
<organism evidence="2 3">
    <name type="scientific">Apatococcus lobatus</name>
    <dbReference type="NCBI Taxonomy" id="904363"/>
    <lineage>
        <taxon>Eukaryota</taxon>
        <taxon>Viridiplantae</taxon>
        <taxon>Chlorophyta</taxon>
        <taxon>core chlorophytes</taxon>
        <taxon>Trebouxiophyceae</taxon>
        <taxon>Chlorellales</taxon>
        <taxon>Chlorellaceae</taxon>
        <taxon>Apatococcus</taxon>
    </lineage>
</organism>
<comment type="caution">
    <text evidence="2">The sequence shown here is derived from an EMBL/GenBank/DDBJ whole genome shotgun (WGS) entry which is preliminary data.</text>
</comment>
<dbReference type="SUPFAM" id="SSF55486">
    <property type="entry name" value="Metalloproteases ('zincins'), catalytic domain"/>
    <property type="match status" value="1"/>
</dbReference>
<dbReference type="InterPro" id="IPR024079">
    <property type="entry name" value="MetalloPept_cat_dom_sf"/>
</dbReference>
<keyword evidence="3" id="KW-1185">Reference proteome</keyword>
<protein>
    <recommendedName>
        <fullName evidence="1">von Hippel-Lindau disease tumour suppressor beta domain-containing protein</fullName>
    </recommendedName>
</protein>
<dbReference type="Gene3D" id="2.60.40.780">
    <property type="entry name" value="von Hippel-Lindau disease tumour suppressor, beta domain"/>
    <property type="match status" value="1"/>
</dbReference>
<evidence type="ECO:0000259" key="1">
    <source>
        <dbReference type="Pfam" id="PF01847"/>
    </source>
</evidence>
<reference evidence="2 3" key="1">
    <citation type="journal article" date="2024" name="Nat. Commun.">
        <title>Phylogenomics reveals the evolutionary origins of lichenization in chlorophyte algae.</title>
        <authorList>
            <person name="Puginier C."/>
            <person name="Libourel C."/>
            <person name="Otte J."/>
            <person name="Skaloud P."/>
            <person name="Haon M."/>
            <person name="Grisel S."/>
            <person name="Petersen M."/>
            <person name="Berrin J.G."/>
            <person name="Delaux P.M."/>
            <person name="Dal Grande F."/>
            <person name="Keller J."/>
        </authorList>
    </citation>
    <scope>NUCLEOTIDE SEQUENCE [LARGE SCALE GENOMIC DNA]</scope>
    <source>
        <strain evidence="2 3">SAG 2145</strain>
    </source>
</reference>
<accession>A0AAW1QX30</accession>
<dbReference type="GO" id="GO:0008237">
    <property type="term" value="F:metallopeptidase activity"/>
    <property type="evidence" value="ECO:0007669"/>
    <property type="project" value="InterPro"/>
</dbReference>
<evidence type="ECO:0000313" key="3">
    <source>
        <dbReference type="Proteomes" id="UP001438707"/>
    </source>
</evidence>
<dbReference type="Proteomes" id="UP001438707">
    <property type="component" value="Unassembled WGS sequence"/>
</dbReference>
<dbReference type="InterPro" id="IPR036208">
    <property type="entry name" value="VHL_sf"/>
</dbReference>
<dbReference type="InterPro" id="IPR037140">
    <property type="entry name" value="VHL_beta_dom_sf"/>
</dbReference>
<dbReference type="Pfam" id="PF01847">
    <property type="entry name" value="VHL"/>
    <property type="match status" value="1"/>
</dbReference>
<name>A0AAW1QX30_9CHLO</name>
<dbReference type="AlphaFoldDB" id="A0AAW1QX30"/>
<evidence type="ECO:0000313" key="2">
    <source>
        <dbReference type="EMBL" id="KAK9825741.1"/>
    </source>
</evidence>